<protein>
    <submittedName>
        <fullName evidence="2">Uncharacterized protein</fullName>
    </submittedName>
</protein>
<dbReference type="PaxDb" id="2903-EOD39102"/>
<name>A0A0D3KTL7_EMIH1</name>
<sequence length="53" mass="5962">MTAHGPAGVQHGAVRRSDVSRPLARLTERSASLLFLYVRTLSYVCEMEQSYIH</sequence>
<reference evidence="2" key="2">
    <citation type="submission" date="2024-10" db="UniProtKB">
        <authorList>
            <consortium name="EnsemblProtists"/>
        </authorList>
    </citation>
    <scope>IDENTIFICATION</scope>
</reference>
<dbReference type="GeneID" id="17284372"/>
<dbReference type="Proteomes" id="UP000013827">
    <property type="component" value="Unassembled WGS sequence"/>
</dbReference>
<dbReference type="KEGG" id="ehx:EMIHUDRAFT_446858"/>
<dbReference type="RefSeq" id="XP_005791531.1">
    <property type="nucleotide sequence ID" value="XM_005791474.1"/>
</dbReference>
<proteinExistence type="predicted"/>
<organism evidence="2 3">
    <name type="scientific">Emiliania huxleyi (strain CCMP1516)</name>
    <dbReference type="NCBI Taxonomy" id="280463"/>
    <lineage>
        <taxon>Eukaryota</taxon>
        <taxon>Haptista</taxon>
        <taxon>Haptophyta</taxon>
        <taxon>Prymnesiophyceae</taxon>
        <taxon>Isochrysidales</taxon>
        <taxon>Noelaerhabdaceae</taxon>
        <taxon>Emiliania</taxon>
    </lineage>
</organism>
<accession>A0A0D3KTL7</accession>
<keyword evidence="3" id="KW-1185">Reference proteome</keyword>
<evidence type="ECO:0000256" key="1">
    <source>
        <dbReference type="SAM" id="MobiDB-lite"/>
    </source>
</evidence>
<evidence type="ECO:0000313" key="2">
    <source>
        <dbReference type="EnsemblProtists" id="EOD39102"/>
    </source>
</evidence>
<dbReference type="AlphaFoldDB" id="A0A0D3KTL7"/>
<dbReference type="EnsemblProtists" id="EOD39102">
    <property type="protein sequence ID" value="EOD39102"/>
    <property type="gene ID" value="EMIHUDRAFT_446858"/>
</dbReference>
<evidence type="ECO:0000313" key="3">
    <source>
        <dbReference type="Proteomes" id="UP000013827"/>
    </source>
</evidence>
<feature type="region of interest" description="Disordered" evidence="1">
    <location>
        <begin position="1"/>
        <end position="20"/>
    </location>
</feature>
<dbReference type="HOGENOM" id="CLU_3072700_0_0_1"/>
<reference evidence="3" key="1">
    <citation type="journal article" date="2013" name="Nature">
        <title>Pan genome of the phytoplankton Emiliania underpins its global distribution.</title>
        <authorList>
            <person name="Read B.A."/>
            <person name="Kegel J."/>
            <person name="Klute M.J."/>
            <person name="Kuo A."/>
            <person name="Lefebvre S.C."/>
            <person name="Maumus F."/>
            <person name="Mayer C."/>
            <person name="Miller J."/>
            <person name="Monier A."/>
            <person name="Salamov A."/>
            <person name="Young J."/>
            <person name="Aguilar M."/>
            <person name="Claverie J.M."/>
            <person name="Frickenhaus S."/>
            <person name="Gonzalez K."/>
            <person name="Herman E.K."/>
            <person name="Lin Y.C."/>
            <person name="Napier J."/>
            <person name="Ogata H."/>
            <person name="Sarno A.F."/>
            <person name="Shmutz J."/>
            <person name="Schroeder D."/>
            <person name="de Vargas C."/>
            <person name="Verret F."/>
            <person name="von Dassow P."/>
            <person name="Valentin K."/>
            <person name="Van de Peer Y."/>
            <person name="Wheeler G."/>
            <person name="Dacks J.B."/>
            <person name="Delwiche C.F."/>
            <person name="Dyhrman S.T."/>
            <person name="Glockner G."/>
            <person name="John U."/>
            <person name="Richards T."/>
            <person name="Worden A.Z."/>
            <person name="Zhang X."/>
            <person name="Grigoriev I.V."/>
            <person name="Allen A.E."/>
            <person name="Bidle K."/>
            <person name="Borodovsky M."/>
            <person name="Bowler C."/>
            <person name="Brownlee C."/>
            <person name="Cock J.M."/>
            <person name="Elias M."/>
            <person name="Gladyshev V.N."/>
            <person name="Groth M."/>
            <person name="Guda C."/>
            <person name="Hadaegh A."/>
            <person name="Iglesias-Rodriguez M.D."/>
            <person name="Jenkins J."/>
            <person name="Jones B.M."/>
            <person name="Lawson T."/>
            <person name="Leese F."/>
            <person name="Lindquist E."/>
            <person name="Lobanov A."/>
            <person name="Lomsadze A."/>
            <person name="Malik S.B."/>
            <person name="Marsh M.E."/>
            <person name="Mackinder L."/>
            <person name="Mock T."/>
            <person name="Mueller-Roeber B."/>
            <person name="Pagarete A."/>
            <person name="Parker M."/>
            <person name="Probert I."/>
            <person name="Quesneville H."/>
            <person name="Raines C."/>
            <person name="Rensing S.A."/>
            <person name="Riano-Pachon D.M."/>
            <person name="Richier S."/>
            <person name="Rokitta S."/>
            <person name="Shiraiwa Y."/>
            <person name="Soanes D.M."/>
            <person name="van der Giezen M."/>
            <person name="Wahlund T.M."/>
            <person name="Williams B."/>
            <person name="Wilson W."/>
            <person name="Wolfe G."/>
            <person name="Wurch L.L."/>
        </authorList>
    </citation>
    <scope>NUCLEOTIDE SEQUENCE</scope>
</reference>